<dbReference type="Pfam" id="PF00501">
    <property type="entry name" value="AMP-binding"/>
    <property type="match status" value="1"/>
</dbReference>
<evidence type="ECO:0000259" key="4">
    <source>
        <dbReference type="Pfam" id="PF00501"/>
    </source>
</evidence>
<dbReference type="GO" id="GO:0016020">
    <property type="term" value="C:membrane"/>
    <property type="evidence" value="ECO:0007669"/>
    <property type="project" value="TreeGrafter"/>
</dbReference>
<evidence type="ECO:0000256" key="3">
    <source>
        <dbReference type="SAM" id="MobiDB-lite"/>
    </source>
</evidence>
<dbReference type="PANTHER" id="PTHR43272">
    <property type="entry name" value="LONG-CHAIN-FATTY-ACID--COA LIGASE"/>
    <property type="match status" value="1"/>
</dbReference>
<dbReference type="GO" id="GO:0005524">
    <property type="term" value="F:ATP binding"/>
    <property type="evidence" value="ECO:0007669"/>
    <property type="project" value="UniProtKB-KW"/>
</dbReference>
<protein>
    <submittedName>
        <fullName evidence="5">Putative AMP-binding enzyme protein</fullName>
    </submittedName>
</protein>
<accession>B9W442</accession>
<dbReference type="GO" id="GO:0005783">
    <property type="term" value="C:endoplasmic reticulum"/>
    <property type="evidence" value="ECO:0007669"/>
    <property type="project" value="TreeGrafter"/>
</dbReference>
<dbReference type="PANTHER" id="PTHR43272:SF33">
    <property type="entry name" value="AMP-BINDING DOMAIN-CONTAINING PROTEIN-RELATED"/>
    <property type="match status" value="1"/>
</dbReference>
<name>B9W442_HISME</name>
<feature type="non-terminal residue" evidence="5">
    <location>
        <position position="661"/>
    </location>
</feature>
<feature type="non-terminal residue" evidence="5">
    <location>
        <position position="1"/>
    </location>
</feature>
<dbReference type="InterPro" id="IPR000873">
    <property type="entry name" value="AMP-dep_synth/lig_dom"/>
</dbReference>
<reference evidence="5" key="1">
    <citation type="journal article" date="2009" name="Parasitology">
        <title>Identification and molecular characterization of numerous Histomonas meleagridis proteins using a cDNA library.</title>
        <authorList>
            <person name="Bilic I."/>
            <person name="Leberl M."/>
            <person name="Hess M."/>
        </authorList>
    </citation>
    <scope>NUCLEOTIDE SEQUENCE</scope>
</reference>
<feature type="compositionally biased region" description="Basic and acidic residues" evidence="3">
    <location>
        <begin position="644"/>
        <end position="654"/>
    </location>
</feature>
<dbReference type="SUPFAM" id="SSF56801">
    <property type="entry name" value="Acetyl-CoA synthetase-like"/>
    <property type="match status" value="1"/>
</dbReference>
<keyword evidence="1" id="KW-0547">Nucleotide-binding</keyword>
<organism evidence="5">
    <name type="scientific">Histomonas meleagridis</name>
    <name type="common">Parasitic protozoan</name>
    <dbReference type="NCBI Taxonomy" id="135588"/>
    <lineage>
        <taxon>Eukaryota</taxon>
        <taxon>Metamonada</taxon>
        <taxon>Parabasalia</taxon>
        <taxon>Tritrichomonadida</taxon>
        <taxon>Dientamoebidae</taxon>
        <taxon>Histomonas</taxon>
    </lineage>
</organism>
<dbReference type="PROSITE" id="PS00455">
    <property type="entry name" value="AMP_BINDING"/>
    <property type="match status" value="1"/>
</dbReference>
<dbReference type="VEuPathDB" id="TrichDB:GPJ56_003766"/>
<evidence type="ECO:0000256" key="2">
    <source>
        <dbReference type="ARBA" id="ARBA00022840"/>
    </source>
</evidence>
<dbReference type="GO" id="GO:0004467">
    <property type="term" value="F:long-chain fatty acid-CoA ligase activity"/>
    <property type="evidence" value="ECO:0007669"/>
    <property type="project" value="TreeGrafter"/>
</dbReference>
<evidence type="ECO:0000313" key="5">
    <source>
        <dbReference type="EMBL" id="CAQ86699.1"/>
    </source>
</evidence>
<sequence length="661" mass="73469">MGNVQSIDIPPICIPTDEETGPDESPVYRNIHCYVENGGQLIKTYRNQPESETPIDILRVSATKYADCDCVGERERDQDGNVGPYKYISYSEFYKRVLAFGRGLLELGLNRGDRIGIYSNNSIYWQMACFGAQSVGIISVPIYDSLGKDAAQFIVNHAEVKVIFTSLFKLANTLKIIPVTPTVTNIVVMSDKIPPSTECSLPICTCKDILEKGYASSAKNNFVKPEEVAVIMYTSGSTGDPKGCVLTGGNIVAGSTGLGCVNLSLNTKDTFLSFLPLAHIYGMAVELMMYTHGTRVAFAQGPTNVLLDDIQAMQPTIIVSVPRILNRIAEGMKAKIDKLPFVLKKILYLTIPWKAGFLKRNEPHSLLLDSILFKDFRAAVGGKIRLIVNGGAPIMKDVFEFLQATITPNIIQGYGLTEVCAGLAVQELPVFDPLTVGASSIACEVKLRKYGDYSPQHDPPEGELLVRGPIVFKGYYKQPELTQEAFDGEWFKTGDICRYTKERQIQIIDRAKQLVKLSQGEYISLTTITDYYSNADCVSFIYIYADSNHDYPLAVVFPKKEKIKEWEARGITDVTQSEVVKKEIVDSLLAVHKERGMRGLERIPNILVEPEDPPGEKGFLTPWRNPQLGKLKNKYSPVMAELSSQREEKKRAEPEAQPQNQ</sequence>
<feature type="region of interest" description="Disordered" evidence="3">
    <location>
        <begin position="614"/>
        <end position="661"/>
    </location>
</feature>
<gene>
    <name evidence="5" type="primary">TVAG_059030</name>
</gene>
<dbReference type="InterPro" id="IPR020845">
    <property type="entry name" value="AMP-binding_CS"/>
</dbReference>
<dbReference type="EMBL" id="FM200088">
    <property type="protein sequence ID" value="CAQ86699.1"/>
    <property type="molecule type" value="mRNA"/>
</dbReference>
<evidence type="ECO:0000256" key="1">
    <source>
        <dbReference type="ARBA" id="ARBA00022741"/>
    </source>
</evidence>
<feature type="region of interest" description="Disordered" evidence="3">
    <location>
        <begin position="1"/>
        <end position="21"/>
    </location>
</feature>
<proteinExistence type="evidence at transcript level"/>
<keyword evidence="2" id="KW-0067">ATP-binding</keyword>
<dbReference type="InterPro" id="IPR042099">
    <property type="entry name" value="ANL_N_sf"/>
</dbReference>
<dbReference type="AlphaFoldDB" id="B9W442"/>
<dbReference type="VEuPathDB" id="TrichDB:GO595_002169"/>
<dbReference type="Gene3D" id="3.40.50.12780">
    <property type="entry name" value="N-terminal domain of ligase-like"/>
    <property type="match status" value="1"/>
</dbReference>
<feature type="domain" description="AMP-dependent synthetase/ligase" evidence="4">
    <location>
        <begin position="82"/>
        <end position="476"/>
    </location>
</feature>